<sequence length="204" mass="22894">MIQWNTKRWQRQRLQKAMILFVCLLTSIGILQYGAILSQQNYQMLSEQTQTLSQIIVRQAAKNAATDIKNKDQRQLQLLVNNLATEPLILDATIYNLEGVALAKTKAALPLEQLTGLSTPLAMASIGRQQIAEPVLNNGHIVGFMRITLEHDKLLTHAIEKIATMTAIIRGLIIAALILGVLLAVVFSRQRYQSSFPFLHHHHQ</sequence>
<evidence type="ECO:0000256" key="3">
    <source>
        <dbReference type="ARBA" id="ARBA00022475"/>
    </source>
</evidence>
<feature type="transmembrane region" description="Helical" evidence="7">
    <location>
        <begin position="162"/>
        <end position="187"/>
    </location>
</feature>
<evidence type="ECO:0000256" key="5">
    <source>
        <dbReference type="ARBA" id="ARBA00022989"/>
    </source>
</evidence>
<dbReference type="Pfam" id="PF10144">
    <property type="entry name" value="SMP_2"/>
    <property type="match status" value="1"/>
</dbReference>
<dbReference type="Proteomes" id="UP000191116">
    <property type="component" value="Unassembled WGS sequence"/>
</dbReference>
<accession>A0A1T4TM83</accession>
<dbReference type="GO" id="GO:0005886">
    <property type="term" value="C:plasma membrane"/>
    <property type="evidence" value="ECO:0007669"/>
    <property type="project" value="UniProtKB-SubCell"/>
</dbReference>
<dbReference type="RefSeq" id="WP_080175074.1">
    <property type="nucleotide sequence ID" value="NZ_AP024854.1"/>
</dbReference>
<dbReference type="AlphaFoldDB" id="A0A1T4TM83"/>
<evidence type="ECO:0008006" key="10">
    <source>
        <dbReference type="Google" id="ProtNLM"/>
    </source>
</evidence>
<keyword evidence="4 7" id="KW-0812">Transmembrane</keyword>
<evidence type="ECO:0000313" key="9">
    <source>
        <dbReference type="Proteomes" id="UP000191116"/>
    </source>
</evidence>
<dbReference type="EMBL" id="FUWP01000012">
    <property type="protein sequence ID" value="SKA41532.1"/>
    <property type="molecule type" value="Genomic_DNA"/>
</dbReference>
<comment type="subcellular location">
    <subcellularLocation>
        <location evidence="1">Cell membrane</location>
    </subcellularLocation>
</comment>
<gene>
    <name evidence="8" type="ORF">CZ814_02286</name>
</gene>
<evidence type="ECO:0000256" key="2">
    <source>
        <dbReference type="ARBA" id="ARBA00005362"/>
    </source>
</evidence>
<reference evidence="8 9" key="1">
    <citation type="submission" date="2017-02" db="EMBL/GenBank/DDBJ databases">
        <authorList>
            <person name="Peterson S.W."/>
        </authorList>
    </citation>
    <scope>NUCLEOTIDE SEQUENCE [LARGE SCALE GENOMIC DNA]</scope>
    <source>
        <strain evidence="8 9">CECT 9189</strain>
    </source>
</reference>
<evidence type="ECO:0000256" key="6">
    <source>
        <dbReference type="ARBA" id="ARBA00023136"/>
    </source>
</evidence>
<protein>
    <recommendedName>
        <fullName evidence="10">SerB-cotransposed membrane protein</fullName>
    </recommendedName>
</protein>
<name>A0A1T4TM83_9GAMM</name>
<dbReference type="InterPro" id="IPR019305">
    <property type="entry name" value="Uncharacterised_Smp"/>
</dbReference>
<dbReference type="OrthoDB" id="6213658at2"/>
<evidence type="ECO:0000256" key="4">
    <source>
        <dbReference type="ARBA" id="ARBA00022692"/>
    </source>
</evidence>
<keyword evidence="5 7" id="KW-1133">Transmembrane helix</keyword>
<proteinExistence type="inferred from homology"/>
<comment type="similarity">
    <text evidence="2">Belongs to the Smp family.</text>
</comment>
<feature type="transmembrane region" description="Helical" evidence="7">
    <location>
        <begin position="17"/>
        <end position="36"/>
    </location>
</feature>
<keyword evidence="3" id="KW-1003">Cell membrane</keyword>
<evidence type="ECO:0000256" key="7">
    <source>
        <dbReference type="SAM" id="Phobius"/>
    </source>
</evidence>
<evidence type="ECO:0000313" key="8">
    <source>
        <dbReference type="EMBL" id="SKA41532.1"/>
    </source>
</evidence>
<keyword evidence="6 7" id="KW-0472">Membrane</keyword>
<evidence type="ECO:0000256" key="1">
    <source>
        <dbReference type="ARBA" id="ARBA00004236"/>
    </source>
</evidence>
<organism evidence="8 9">
    <name type="scientific">Photobacterium toruni</name>
    <dbReference type="NCBI Taxonomy" id="1935446"/>
    <lineage>
        <taxon>Bacteria</taxon>
        <taxon>Pseudomonadati</taxon>
        <taxon>Pseudomonadota</taxon>
        <taxon>Gammaproteobacteria</taxon>
        <taxon>Vibrionales</taxon>
        <taxon>Vibrionaceae</taxon>
        <taxon>Photobacterium</taxon>
    </lineage>
</organism>